<name>A0AAN8HDI0_CHAGU</name>
<gene>
    <name evidence="2" type="ORF">CgunFtcFv8_016578</name>
</gene>
<feature type="compositionally biased region" description="Polar residues" evidence="1">
    <location>
        <begin position="281"/>
        <end position="296"/>
    </location>
</feature>
<dbReference type="Proteomes" id="UP001331515">
    <property type="component" value="Unassembled WGS sequence"/>
</dbReference>
<protein>
    <submittedName>
        <fullName evidence="2">Uncharacterized protein</fullName>
    </submittedName>
</protein>
<feature type="region of interest" description="Disordered" evidence="1">
    <location>
        <begin position="281"/>
        <end position="355"/>
    </location>
</feature>
<accession>A0AAN8HDI0</accession>
<evidence type="ECO:0000313" key="2">
    <source>
        <dbReference type="EMBL" id="KAK5908529.1"/>
    </source>
</evidence>
<comment type="caution">
    <text evidence="2">The sequence shown here is derived from an EMBL/GenBank/DDBJ whole genome shotgun (WGS) entry which is preliminary data.</text>
</comment>
<feature type="region of interest" description="Disordered" evidence="1">
    <location>
        <begin position="1"/>
        <end position="24"/>
    </location>
</feature>
<proteinExistence type="predicted"/>
<reference evidence="2 3" key="1">
    <citation type="journal article" date="2023" name="Mol. Biol. Evol.">
        <title>Genomics of Secondarily Temperate Adaptation in the Only Non-Antarctic Icefish.</title>
        <authorList>
            <person name="Rivera-Colon A.G."/>
            <person name="Rayamajhi N."/>
            <person name="Minhas B.F."/>
            <person name="Madrigal G."/>
            <person name="Bilyk K.T."/>
            <person name="Yoon V."/>
            <person name="Hune M."/>
            <person name="Gregory S."/>
            <person name="Cheng C.H.C."/>
            <person name="Catchen J.M."/>
        </authorList>
    </citation>
    <scope>NUCLEOTIDE SEQUENCE [LARGE SCALE GENOMIC DNA]</scope>
    <source>
        <tissue evidence="2">White muscle</tissue>
    </source>
</reference>
<dbReference type="AlphaFoldDB" id="A0AAN8HDI0"/>
<organism evidence="2 3">
    <name type="scientific">Champsocephalus gunnari</name>
    <name type="common">Mackerel icefish</name>
    <dbReference type="NCBI Taxonomy" id="52237"/>
    <lineage>
        <taxon>Eukaryota</taxon>
        <taxon>Metazoa</taxon>
        <taxon>Chordata</taxon>
        <taxon>Craniata</taxon>
        <taxon>Vertebrata</taxon>
        <taxon>Euteleostomi</taxon>
        <taxon>Actinopterygii</taxon>
        <taxon>Neopterygii</taxon>
        <taxon>Teleostei</taxon>
        <taxon>Neoteleostei</taxon>
        <taxon>Acanthomorphata</taxon>
        <taxon>Eupercaria</taxon>
        <taxon>Perciformes</taxon>
        <taxon>Notothenioidei</taxon>
        <taxon>Channichthyidae</taxon>
        <taxon>Champsocephalus</taxon>
    </lineage>
</organism>
<dbReference type="EMBL" id="JAURVH010001529">
    <property type="protein sequence ID" value="KAK5908529.1"/>
    <property type="molecule type" value="Genomic_DNA"/>
</dbReference>
<sequence>MSLAQAAKPGARAALPGDSTPASPGLSMDLQAVCKRAAARLDVPWPEMAKETSRSRYEGKQFPQAARTKRQLLPVFPEMLDEVSVSWRDRPFSNKLPIQGASSLDGDGMEKLGLLHIPPMEPLVAAHLLPKVGTSPSRNPTLPANSDRFQSTMTEKSYKAAALSARALNVSSLLTAYQAELCEDLSGNPGAATLDEMAAVTDICLRVQRCAAMGIMVVQERARWLNLTNLPDREKEDVLDMPIVPEGIFGSALASMQRRCESKKKEDEALHLCLPRRVQPLPSQQQSFTQAVSNSARFKAPDKQRSQPTPSPQPRLETRASWPRKSPVPAAAQAQPTQNFGQQSRRKKKKKKRAA</sequence>
<evidence type="ECO:0000256" key="1">
    <source>
        <dbReference type="SAM" id="MobiDB-lite"/>
    </source>
</evidence>
<feature type="compositionally biased region" description="Basic residues" evidence="1">
    <location>
        <begin position="344"/>
        <end position="355"/>
    </location>
</feature>
<keyword evidence="3" id="KW-1185">Reference proteome</keyword>
<evidence type="ECO:0000313" key="3">
    <source>
        <dbReference type="Proteomes" id="UP001331515"/>
    </source>
</evidence>